<sequence length="172" mass="18663">MCPWDSVAVGVAVRTYETLGAMGLGQVFVRLADDLVLEWRLQGTPGKERRYGLRSAHRRSCGGMASSGNTGKGKKVRCSRGLRSLCGSWFCVLLSRFALCSRAVFSSLRAGFRVLCLPLRASHALLHYGSGAFSCPAPAVLLGYRVVWRPPLSGARCSGARLQTPIQNTPQY</sequence>
<dbReference type="EMBL" id="JANPWB010000005">
    <property type="protein sequence ID" value="KAJ1190367.1"/>
    <property type="molecule type" value="Genomic_DNA"/>
</dbReference>
<dbReference type="Proteomes" id="UP001066276">
    <property type="component" value="Chromosome 3_1"/>
</dbReference>
<comment type="caution">
    <text evidence="1">The sequence shown here is derived from an EMBL/GenBank/DDBJ whole genome shotgun (WGS) entry which is preliminary data.</text>
</comment>
<proteinExistence type="predicted"/>
<name>A0AAV7URZ8_PLEWA</name>
<dbReference type="AlphaFoldDB" id="A0AAV7URZ8"/>
<protein>
    <submittedName>
        <fullName evidence="1">Uncharacterized protein</fullName>
    </submittedName>
</protein>
<keyword evidence="2" id="KW-1185">Reference proteome</keyword>
<reference evidence="1" key="1">
    <citation type="journal article" date="2022" name="bioRxiv">
        <title>Sequencing and chromosome-scale assembly of the giantPleurodeles waltlgenome.</title>
        <authorList>
            <person name="Brown T."/>
            <person name="Elewa A."/>
            <person name="Iarovenko S."/>
            <person name="Subramanian E."/>
            <person name="Araus A.J."/>
            <person name="Petzold A."/>
            <person name="Susuki M."/>
            <person name="Suzuki K.-i.T."/>
            <person name="Hayashi T."/>
            <person name="Toyoda A."/>
            <person name="Oliveira C."/>
            <person name="Osipova E."/>
            <person name="Leigh N.D."/>
            <person name="Simon A."/>
            <person name="Yun M.H."/>
        </authorList>
    </citation>
    <scope>NUCLEOTIDE SEQUENCE</scope>
    <source>
        <strain evidence="1">20211129_DDA</strain>
        <tissue evidence="1">Liver</tissue>
    </source>
</reference>
<evidence type="ECO:0000313" key="2">
    <source>
        <dbReference type="Proteomes" id="UP001066276"/>
    </source>
</evidence>
<gene>
    <name evidence="1" type="ORF">NDU88_007105</name>
</gene>
<accession>A0AAV7URZ8</accession>
<evidence type="ECO:0000313" key="1">
    <source>
        <dbReference type="EMBL" id="KAJ1190367.1"/>
    </source>
</evidence>
<organism evidence="1 2">
    <name type="scientific">Pleurodeles waltl</name>
    <name type="common">Iberian ribbed newt</name>
    <dbReference type="NCBI Taxonomy" id="8319"/>
    <lineage>
        <taxon>Eukaryota</taxon>
        <taxon>Metazoa</taxon>
        <taxon>Chordata</taxon>
        <taxon>Craniata</taxon>
        <taxon>Vertebrata</taxon>
        <taxon>Euteleostomi</taxon>
        <taxon>Amphibia</taxon>
        <taxon>Batrachia</taxon>
        <taxon>Caudata</taxon>
        <taxon>Salamandroidea</taxon>
        <taxon>Salamandridae</taxon>
        <taxon>Pleurodelinae</taxon>
        <taxon>Pleurodeles</taxon>
    </lineage>
</organism>